<sequence>MAAFQFFPPVSFTWLIVILGALLLPAPTSAKTLKLPASAPIPEMNQQPESLPREPPLPQKRPAGEDNLIRTPEAAPQPPEQPKAERPEEPPPRPEAKPESTKQKPSDPRALEIPAATMPAKETACREHLKALGVEFEERKAEHDSKVGCSIPYPILVETLGASVEIKPAAELNCLMAETVARFLVDIVQPAAKDELDAEVKSVNQASAYVCRPRHDGGKISEHAFGNALDIAAFNLTDGARVEVSPVPPKKHGKFLDRVRKAACGPFKTVLGPGADSDHAQHFHLDLEPRRNGGTFCQ</sequence>
<dbReference type="Proteomes" id="UP000191905">
    <property type="component" value="Unassembled WGS sequence"/>
</dbReference>
<evidence type="ECO:0000313" key="3">
    <source>
        <dbReference type="EMBL" id="OQM76964.1"/>
    </source>
</evidence>
<dbReference type="InterPro" id="IPR009683">
    <property type="entry name" value="Extensin-like_C"/>
</dbReference>
<dbReference type="AlphaFoldDB" id="A0A1V8RV20"/>
<accession>A0A1V8RV20</accession>
<dbReference type="Pfam" id="PF06904">
    <property type="entry name" value="Extensin-like_C"/>
    <property type="match status" value="1"/>
</dbReference>
<protein>
    <submittedName>
        <fullName evidence="3">Extensin family protein</fullName>
    </submittedName>
</protein>
<comment type="caution">
    <text evidence="3">The sequence shown here is derived from an EMBL/GenBank/DDBJ whole genome shotgun (WGS) entry which is preliminary data.</text>
</comment>
<organism evidence="3 4">
    <name type="scientific">Manganibacter manganicus</name>
    <dbReference type="NCBI Taxonomy" id="1873176"/>
    <lineage>
        <taxon>Bacteria</taxon>
        <taxon>Pseudomonadati</taxon>
        <taxon>Pseudomonadota</taxon>
        <taxon>Alphaproteobacteria</taxon>
        <taxon>Hyphomicrobiales</taxon>
        <taxon>Phyllobacteriaceae</taxon>
        <taxon>Manganibacter</taxon>
    </lineage>
</organism>
<keyword evidence="4" id="KW-1185">Reference proteome</keyword>
<proteinExistence type="predicted"/>
<feature type="compositionally biased region" description="Basic and acidic residues" evidence="1">
    <location>
        <begin position="82"/>
        <end position="110"/>
    </location>
</feature>
<dbReference type="EMBL" id="MDET01000004">
    <property type="protein sequence ID" value="OQM76964.1"/>
    <property type="molecule type" value="Genomic_DNA"/>
</dbReference>
<name>A0A1V8RV20_9HYPH</name>
<feature type="region of interest" description="Disordered" evidence="1">
    <location>
        <begin position="40"/>
        <end position="110"/>
    </location>
</feature>
<reference evidence="3 4" key="1">
    <citation type="journal article" date="2016" name="Int. J. Syst. Evol. Microbiol.">
        <title>Pseudaminobacter manganicus sp. nov., isolated from sludge of a manganese mine.</title>
        <authorList>
            <person name="Li J."/>
            <person name="Huang J."/>
            <person name="Liao S."/>
            <person name="Wang G."/>
        </authorList>
    </citation>
    <scope>NUCLEOTIDE SEQUENCE [LARGE SCALE GENOMIC DNA]</scope>
    <source>
        <strain evidence="3 4">JH-7</strain>
    </source>
</reference>
<evidence type="ECO:0000313" key="4">
    <source>
        <dbReference type="Proteomes" id="UP000191905"/>
    </source>
</evidence>
<feature type="domain" description="Extensin-like C-terminal" evidence="2">
    <location>
        <begin position="124"/>
        <end position="298"/>
    </location>
</feature>
<evidence type="ECO:0000259" key="2">
    <source>
        <dbReference type="Pfam" id="PF06904"/>
    </source>
</evidence>
<dbReference type="STRING" id="1873176.BFN67_11905"/>
<evidence type="ECO:0000256" key="1">
    <source>
        <dbReference type="SAM" id="MobiDB-lite"/>
    </source>
</evidence>
<gene>
    <name evidence="3" type="ORF">BFN67_11905</name>
</gene>